<protein>
    <submittedName>
        <fullName evidence="1">Uncharacterized protein</fullName>
    </submittedName>
</protein>
<name>A0A1I7IYP6_9PROT</name>
<evidence type="ECO:0000313" key="1">
    <source>
        <dbReference type="EMBL" id="SFU78069.1"/>
    </source>
</evidence>
<organism evidence="1 2">
    <name type="scientific">Nitrosospira multiformis</name>
    <dbReference type="NCBI Taxonomy" id="1231"/>
    <lineage>
        <taxon>Bacteria</taxon>
        <taxon>Pseudomonadati</taxon>
        <taxon>Pseudomonadota</taxon>
        <taxon>Betaproteobacteria</taxon>
        <taxon>Nitrosomonadales</taxon>
        <taxon>Nitrosomonadaceae</taxon>
        <taxon>Nitrosospira</taxon>
    </lineage>
</organism>
<gene>
    <name evidence="1" type="ORF">SAMN05216417_1337</name>
</gene>
<sequence length="42" mass="4945">MENRTCLYLIPLEKFEDTKTVEAPPYTSAGEYVRKLIYVKPH</sequence>
<dbReference type="Proteomes" id="UP000182649">
    <property type="component" value="Unassembled WGS sequence"/>
</dbReference>
<proteinExistence type="predicted"/>
<reference evidence="2" key="1">
    <citation type="submission" date="2016-10" db="EMBL/GenBank/DDBJ databases">
        <authorList>
            <person name="Varghese N."/>
            <person name="Submissions S."/>
        </authorList>
    </citation>
    <scope>NUCLEOTIDE SEQUENCE [LARGE SCALE GENOMIC DNA]</scope>
    <source>
        <strain evidence="2">Nl14</strain>
    </source>
</reference>
<accession>A0A1I7IYP6</accession>
<evidence type="ECO:0000313" key="2">
    <source>
        <dbReference type="Proteomes" id="UP000182649"/>
    </source>
</evidence>
<dbReference type="RefSeq" id="WP_256210582.1">
    <property type="nucleotide sequence ID" value="NZ_FPBZ01000033.1"/>
</dbReference>
<dbReference type="EMBL" id="FPBZ01000033">
    <property type="protein sequence ID" value="SFU78069.1"/>
    <property type="molecule type" value="Genomic_DNA"/>
</dbReference>
<dbReference type="AlphaFoldDB" id="A0A1I7IYP6"/>